<protein>
    <submittedName>
        <fullName evidence="3">Polysaccharide deacetylase family sporulation protein PdaB</fullName>
    </submittedName>
</protein>
<dbReference type="SUPFAM" id="SSF88713">
    <property type="entry name" value="Glycoside hydrolase/deacetylase"/>
    <property type="match status" value="1"/>
</dbReference>
<dbReference type="PROSITE" id="PS51677">
    <property type="entry name" value="NODB"/>
    <property type="match status" value="1"/>
</dbReference>
<dbReference type="PANTHER" id="PTHR10587">
    <property type="entry name" value="GLYCOSYL TRANSFERASE-RELATED"/>
    <property type="match status" value="1"/>
</dbReference>
<dbReference type="GO" id="GO:0005975">
    <property type="term" value="P:carbohydrate metabolic process"/>
    <property type="evidence" value="ECO:0007669"/>
    <property type="project" value="InterPro"/>
</dbReference>
<reference evidence="3" key="2">
    <citation type="submission" date="2020-09" db="EMBL/GenBank/DDBJ databases">
        <authorList>
            <person name="Sun Q."/>
            <person name="Zhou Y."/>
        </authorList>
    </citation>
    <scope>NUCLEOTIDE SEQUENCE</scope>
    <source>
        <strain evidence="3">CGMCC 1.12777</strain>
    </source>
</reference>
<dbReference type="Gene3D" id="3.20.20.370">
    <property type="entry name" value="Glycoside hydrolase/deacetylase"/>
    <property type="match status" value="1"/>
</dbReference>
<keyword evidence="1" id="KW-1133">Transmembrane helix</keyword>
<dbReference type="RefSeq" id="WP_188498221.1">
    <property type="nucleotide sequence ID" value="NZ_BMFV01000026.1"/>
</dbReference>
<name>A0A8J2ZY40_9BACL</name>
<dbReference type="InterPro" id="IPR050248">
    <property type="entry name" value="Polysacc_deacetylase_ArnD"/>
</dbReference>
<evidence type="ECO:0000259" key="2">
    <source>
        <dbReference type="PROSITE" id="PS51677"/>
    </source>
</evidence>
<sequence length="252" mass="28462">MLFIWILNGRKIKNLIFIVVAAFFAALVAFVQNEEITVFSTNDGPRALSKVETNKKQVALTFDIGWGDDRLDPILNYLEKNKIRATFFITGEWAERHKEVVEEMKKKGFEIDSHGYRHEAYTALKSNEITRDIQLAASAIEKASGSKPEFIRPPEGKINSSVLKTASDTGEQVVLWSVNPQDWKNSNYKSIANDVIEQSEKGGIIRLHGSDSATQTYKALPIIINKLKDKHYSFVTLKELVSDSTTKIKNIQ</sequence>
<dbReference type="PANTHER" id="PTHR10587:SF128">
    <property type="entry name" value="POLYSACCHARIDE DEACETYLASE PDAB-RELATED"/>
    <property type="match status" value="1"/>
</dbReference>
<gene>
    <name evidence="3" type="primary">cda1</name>
    <name evidence="3" type="ORF">GCM10007096_30230</name>
</gene>
<dbReference type="InterPro" id="IPR002509">
    <property type="entry name" value="NODB_dom"/>
</dbReference>
<proteinExistence type="predicted"/>
<keyword evidence="1" id="KW-0472">Membrane</keyword>
<feature type="transmembrane region" description="Helical" evidence="1">
    <location>
        <begin position="12"/>
        <end position="31"/>
    </location>
</feature>
<accession>A0A8J2ZY40</accession>
<comment type="caution">
    <text evidence="3">The sequence shown here is derived from an EMBL/GenBank/DDBJ whole genome shotgun (WGS) entry which is preliminary data.</text>
</comment>
<dbReference type="GO" id="GO:0016020">
    <property type="term" value="C:membrane"/>
    <property type="evidence" value="ECO:0007669"/>
    <property type="project" value="TreeGrafter"/>
</dbReference>
<organism evidence="3 4">
    <name type="scientific">Pullulanibacillus pueri</name>
    <dbReference type="NCBI Taxonomy" id="1437324"/>
    <lineage>
        <taxon>Bacteria</taxon>
        <taxon>Bacillati</taxon>
        <taxon>Bacillota</taxon>
        <taxon>Bacilli</taxon>
        <taxon>Bacillales</taxon>
        <taxon>Sporolactobacillaceae</taxon>
        <taxon>Pullulanibacillus</taxon>
    </lineage>
</organism>
<dbReference type="AlphaFoldDB" id="A0A8J2ZY40"/>
<dbReference type="GO" id="GO:0016810">
    <property type="term" value="F:hydrolase activity, acting on carbon-nitrogen (but not peptide) bonds"/>
    <property type="evidence" value="ECO:0007669"/>
    <property type="project" value="InterPro"/>
</dbReference>
<keyword evidence="1" id="KW-0812">Transmembrane</keyword>
<evidence type="ECO:0000256" key="1">
    <source>
        <dbReference type="SAM" id="Phobius"/>
    </source>
</evidence>
<keyword evidence="4" id="KW-1185">Reference proteome</keyword>
<evidence type="ECO:0000313" key="4">
    <source>
        <dbReference type="Proteomes" id="UP000656813"/>
    </source>
</evidence>
<feature type="domain" description="NodB homology" evidence="2">
    <location>
        <begin position="56"/>
        <end position="235"/>
    </location>
</feature>
<evidence type="ECO:0000313" key="3">
    <source>
        <dbReference type="EMBL" id="GGH85259.1"/>
    </source>
</evidence>
<dbReference type="Pfam" id="PF01522">
    <property type="entry name" value="Polysacc_deac_1"/>
    <property type="match status" value="1"/>
</dbReference>
<reference evidence="3" key="1">
    <citation type="journal article" date="2014" name="Int. J. Syst. Evol. Microbiol.">
        <title>Complete genome sequence of Corynebacterium casei LMG S-19264T (=DSM 44701T), isolated from a smear-ripened cheese.</title>
        <authorList>
            <consortium name="US DOE Joint Genome Institute (JGI-PGF)"/>
            <person name="Walter F."/>
            <person name="Albersmeier A."/>
            <person name="Kalinowski J."/>
            <person name="Ruckert C."/>
        </authorList>
    </citation>
    <scope>NUCLEOTIDE SEQUENCE</scope>
    <source>
        <strain evidence="3">CGMCC 1.12777</strain>
    </source>
</reference>
<dbReference type="Proteomes" id="UP000656813">
    <property type="component" value="Unassembled WGS sequence"/>
</dbReference>
<dbReference type="EMBL" id="BMFV01000026">
    <property type="protein sequence ID" value="GGH85259.1"/>
    <property type="molecule type" value="Genomic_DNA"/>
</dbReference>
<dbReference type="InterPro" id="IPR011330">
    <property type="entry name" value="Glyco_hydro/deAcase_b/a-brl"/>
</dbReference>